<feature type="domain" description="Ubiquitin-like protease family profile" evidence="7">
    <location>
        <begin position="644"/>
        <end position="955"/>
    </location>
</feature>
<evidence type="ECO:0000256" key="3">
    <source>
        <dbReference type="ARBA" id="ARBA00022670"/>
    </source>
</evidence>
<evidence type="ECO:0000256" key="6">
    <source>
        <dbReference type="SAM" id="MobiDB-lite"/>
    </source>
</evidence>
<feature type="compositionally biased region" description="Basic and acidic residues" evidence="6">
    <location>
        <begin position="1276"/>
        <end position="1300"/>
    </location>
</feature>
<feature type="region of interest" description="Disordered" evidence="6">
    <location>
        <begin position="270"/>
        <end position="295"/>
    </location>
</feature>
<feature type="region of interest" description="Disordered" evidence="6">
    <location>
        <begin position="756"/>
        <end position="778"/>
    </location>
</feature>
<dbReference type="GO" id="GO:0005634">
    <property type="term" value="C:nucleus"/>
    <property type="evidence" value="ECO:0007669"/>
    <property type="project" value="TreeGrafter"/>
</dbReference>
<feature type="compositionally biased region" description="Basic and acidic residues" evidence="6">
    <location>
        <begin position="1040"/>
        <end position="1054"/>
    </location>
</feature>
<feature type="region of interest" description="Disordered" evidence="6">
    <location>
        <begin position="137"/>
        <end position="194"/>
    </location>
</feature>
<proteinExistence type="inferred from homology"/>
<keyword evidence="5" id="KW-0378">Hydrolase</keyword>
<dbReference type="InterPro" id="IPR051947">
    <property type="entry name" value="Sentrin-specific_protease"/>
</dbReference>
<evidence type="ECO:0000313" key="8">
    <source>
        <dbReference type="EMBL" id="USP72893.1"/>
    </source>
</evidence>
<feature type="compositionally biased region" description="Polar residues" evidence="6">
    <location>
        <begin position="1327"/>
        <end position="1337"/>
    </location>
</feature>
<keyword evidence="9" id="KW-1185">Reference proteome</keyword>
<feature type="region of interest" description="Disordered" evidence="6">
    <location>
        <begin position="790"/>
        <end position="881"/>
    </location>
</feature>
<reference evidence="8" key="1">
    <citation type="submission" date="2021-12" db="EMBL/GenBank/DDBJ databases">
        <title>Curvularia clavata genome.</title>
        <authorList>
            <person name="Cao Y."/>
        </authorList>
    </citation>
    <scope>NUCLEOTIDE SEQUENCE</scope>
    <source>
        <strain evidence="8">Yc1106</strain>
    </source>
</reference>
<feature type="compositionally biased region" description="Basic and acidic residues" evidence="6">
    <location>
        <begin position="67"/>
        <end position="77"/>
    </location>
</feature>
<feature type="compositionally biased region" description="Polar residues" evidence="6">
    <location>
        <begin position="166"/>
        <end position="177"/>
    </location>
</feature>
<feature type="compositionally biased region" description="Polar residues" evidence="6">
    <location>
        <begin position="765"/>
        <end position="774"/>
    </location>
</feature>
<evidence type="ECO:0000256" key="2">
    <source>
        <dbReference type="ARBA" id="ARBA00022553"/>
    </source>
</evidence>
<dbReference type="Proteomes" id="UP001056012">
    <property type="component" value="Chromosome 1"/>
</dbReference>
<evidence type="ECO:0000256" key="5">
    <source>
        <dbReference type="ARBA" id="ARBA00022801"/>
    </source>
</evidence>
<feature type="compositionally biased region" description="Basic and acidic residues" evidence="6">
    <location>
        <begin position="1186"/>
        <end position="1201"/>
    </location>
</feature>
<dbReference type="GO" id="GO:0006508">
    <property type="term" value="P:proteolysis"/>
    <property type="evidence" value="ECO:0007669"/>
    <property type="project" value="UniProtKB-KW"/>
</dbReference>
<dbReference type="Gene3D" id="3.40.395.10">
    <property type="entry name" value="Adenoviral Proteinase, Chain A"/>
    <property type="match status" value="1"/>
</dbReference>
<feature type="compositionally biased region" description="Basic residues" evidence="6">
    <location>
        <begin position="390"/>
        <end position="399"/>
    </location>
</feature>
<feature type="compositionally biased region" description="Basic and acidic residues" evidence="6">
    <location>
        <begin position="536"/>
        <end position="550"/>
    </location>
</feature>
<dbReference type="VEuPathDB" id="FungiDB:yc1106_00167"/>
<accession>A0A9Q9DMX2</accession>
<feature type="region of interest" description="Disordered" evidence="6">
    <location>
        <begin position="355"/>
        <end position="399"/>
    </location>
</feature>
<dbReference type="PANTHER" id="PTHR46896">
    <property type="entry name" value="SENTRIN-SPECIFIC PROTEASE"/>
    <property type="match status" value="1"/>
</dbReference>
<dbReference type="PANTHER" id="PTHR46896:SF3">
    <property type="entry name" value="FI06413P-RELATED"/>
    <property type="match status" value="1"/>
</dbReference>
<comment type="similarity">
    <text evidence="1">Belongs to the peptidase C48 family.</text>
</comment>
<dbReference type="GO" id="GO:0016926">
    <property type="term" value="P:protein desumoylation"/>
    <property type="evidence" value="ECO:0007669"/>
    <property type="project" value="TreeGrafter"/>
</dbReference>
<gene>
    <name evidence="8" type="ORF">yc1106_00167</name>
</gene>
<keyword evidence="2" id="KW-0597">Phosphoprotein</keyword>
<evidence type="ECO:0000313" key="9">
    <source>
        <dbReference type="Proteomes" id="UP001056012"/>
    </source>
</evidence>
<dbReference type="Pfam" id="PF02902">
    <property type="entry name" value="Peptidase_C48"/>
    <property type="match status" value="1"/>
</dbReference>
<dbReference type="OrthoDB" id="442460at2759"/>
<feature type="compositionally biased region" description="Low complexity" evidence="6">
    <location>
        <begin position="1306"/>
        <end position="1320"/>
    </location>
</feature>
<keyword evidence="4" id="KW-0833">Ubl conjugation pathway</keyword>
<feature type="compositionally biased region" description="Polar residues" evidence="6">
    <location>
        <begin position="582"/>
        <end position="597"/>
    </location>
</feature>
<keyword evidence="3" id="KW-0645">Protease</keyword>
<feature type="region of interest" description="Disordered" evidence="6">
    <location>
        <begin position="1"/>
        <end position="86"/>
    </location>
</feature>
<dbReference type="EMBL" id="CP089274">
    <property type="protein sequence ID" value="USP72893.1"/>
    <property type="molecule type" value="Genomic_DNA"/>
</dbReference>
<dbReference type="GO" id="GO:0005737">
    <property type="term" value="C:cytoplasm"/>
    <property type="evidence" value="ECO:0007669"/>
    <property type="project" value="TreeGrafter"/>
</dbReference>
<protein>
    <recommendedName>
        <fullName evidence="7">Ubiquitin-like protease family profile domain-containing protein</fullName>
    </recommendedName>
</protein>
<evidence type="ECO:0000256" key="1">
    <source>
        <dbReference type="ARBA" id="ARBA00005234"/>
    </source>
</evidence>
<sequence>MSPQANHATAQSPIRDSPPLPASRDSPASPEPTPTVVDLSSPTKPPRRPKHEEQKSRAFLSRPSKRTRSEDEKRLTGDYENPADAVRIPDPYSWFLESQIMSSKIPIPMNPCADALKPGANKGYQPVNTLDNVARTTNRKPTTYGKNNRSRLIGQSPGPGQAAYSELQQNKTPTTPSGRKFLRDEEGQRNGSVKRRKINHVINLADDEEDAASAATQSNIFMPGTISHERPRSARSSQSLLSVGSESTATEFKPHQATNEFREVQDLIRPQKKSRQTSCHKIQTKRQTSPFGGGTMSPDARKFILQNFQQGEPSYRPKEHGTTGQPVTSKHFPKARINESTAEQPTTSRVVTVDSPNLRAQHHPAPKQVDWAEGSDSADELAMSPTNTRKQPRSPKAKRTMPTIIKRNGNDKDGSVFWPLSFARSYEWDGTGSKMEDGHATLVLRSDPEGLRVQTYDADGYHRVILIRSQHVNRALADNEGRIRLDGPRDANGNAHIFDLQFLNSSDCLKFCNKYAASLTTRGKVTEKEAEHMRKLFDAPLRPRNDKIRSPEALNNHVQDYEQGERQPGTRAQRSEREIDDNSATVTMQRAPISTRSSRPRLSAPTQISDGEPEICEVSKYSIDTGLGRRWAKALEYGEGRQRAVVHFDDLPRLDEEEYLNDSLIDFYMIYLFRKLKVPAEKVYFFNTYFFTRLTENAGRNSMNYKAVERWTSKIDIFSYDYIVVPINDSQAHWYLAIICNVSNIQRKPVIEDFDQLHPDKEQSETCTTPTVSESGEHTKLPLIQLAESPARAEQVPNQQEEEDPNLFDDPPISLIERDDPGIEARSNAKANESNTVSLDSETEPVEVSRTSAEASKGRLAQPSLSSVKSKNKRKAVPKRDPHQPVVVVLDSLGGVARSGAVRILKDWIAAEGKSKRGMEAIIKENGYYPKGTQIPMQKNWTDCGVYLLGYVEKFFQNPDEFMHKLLTGSMSAADDWPELNPSAMRHKMRDIIFECYKQQEEERKAQKKAKKGPAKPDTSPDPATKQSLPVGDVPAENSPDSKSEEQHEQRVLDDAAEAESAILSPVPRLGSPFEPKKRNAVPAKQSSPGAAAKETDLTVPKKSSVKEASAARSNSPPMSHSPEVCISNTASRANDSIGDGRTSAIGSPDQAKQTEQRGSRSPSLSKRRRDDNDGGPEGSPKAKRLQRDVSLEEKEDDNLRIKAPSAHNREGSAPNAPIEIEDSQEVEVVSSHRVHVRASQIARHMPSSHPPRPLLALHSSSSIEEIPHLSPKADVGQRRAREPSEVDDYDRDHDRRSRAPDPSMSSQTLQETETETNSQDPVEVSRQPTGSMQLDGTGSGDIVRETPEPGRRSPTSA</sequence>
<dbReference type="PROSITE" id="PS50600">
    <property type="entry name" value="ULP_PROTEASE"/>
    <property type="match status" value="1"/>
</dbReference>
<evidence type="ECO:0000256" key="4">
    <source>
        <dbReference type="ARBA" id="ARBA00022786"/>
    </source>
</evidence>
<feature type="region of interest" description="Disordered" evidence="6">
    <location>
        <begin position="536"/>
        <end position="609"/>
    </location>
</feature>
<organism evidence="8 9">
    <name type="scientific">Curvularia clavata</name>
    <dbReference type="NCBI Taxonomy" id="95742"/>
    <lineage>
        <taxon>Eukaryota</taxon>
        <taxon>Fungi</taxon>
        <taxon>Dikarya</taxon>
        <taxon>Ascomycota</taxon>
        <taxon>Pezizomycotina</taxon>
        <taxon>Dothideomycetes</taxon>
        <taxon>Pleosporomycetidae</taxon>
        <taxon>Pleosporales</taxon>
        <taxon>Pleosporineae</taxon>
        <taxon>Pleosporaceae</taxon>
        <taxon>Curvularia</taxon>
    </lineage>
</organism>
<feature type="compositionally biased region" description="Polar residues" evidence="6">
    <location>
        <begin position="1"/>
        <end position="14"/>
    </location>
</feature>
<dbReference type="InterPro" id="IPR003653">
    <property type="entry name" value="Peptidase_C48_C"/>
</dbReference>
<evidence type="ECO:0000259" key="7">
    <source>
        <dbReference type="PROSITE" id="PS50600"/>
    </source>
</evidence>
<feature type="compositionally biased region" description="Polar residues" evidence="6">
    <location>
        <begin position="137"/>
        <end position="147"/>
    </location>
</feature>
<dbReference type="Gene3D" id="1.10.418.20">
    <property type="match status" value="1"/>
</dbReference>
<feature type="compositionally biased region" description="Polar residues" evidence="6">
    <location>
        <begin position="829"/>
        <end position="840"/>
    </location>
</feature>
<name>A0A9Q9DMX2_CURCL</name>
<feature type="region of interest" description="Disordered" evidence="6">
    <location>
        <begin position="1003"/>
        <end position="1358"/>
    </location>
</feature>
<dbReference type="SUPFAM" id="SSF54001">
    <property type="entry name" value="Cysteine proteinases"/>
    <property type="match status" value="1"/>
</dbReference>
<feature type="compositionally biased region" description="Basic and acidic residues" evidence="6">
    <location>
        <begin position="1343"/>
        <end position="1352"/>
    </location>
</feature>
<dbReference type="InterPro" id="IPR038765">
    <property type="entry name" value="Papain-like_cys_pep_sf"/>
</dbReference>
<dbReference type="GO" id="GO:0070139">
    <property type="term" value="F:SUMO-specific endopeptidase activity"/>
    <property type="evidence" value="ECO:0007669"/>
    <property type="project" value="TreeGrafter"/>
</dbReference>
<feature type="compositionally biased region" description="Polar residues" evidence="6">
    <location>
        <begin position="276"/>
        <end position="290"/>
    </location>
</feature>